<proteinExistence type="predicted"/>
<dbReference type="Pfam" id="PF10025">
    <property type="entry name" value="DUF2267"/>
    <property type="match status" value="1"/>
</dbReference>
<dbReference type="OrthoDB" id="952780at2"/>
<dbReference type="InterPro" id="IPR018727">
    <property type="entry name" value="DUF2267"/>
</dbReference>
<dbReference type="AlphaFoldDB" id="A0A5C4QIN0"/>
<organism evidence="1 2">
    <name type="scientific">Micromonospora orduensis</name>
    <dbReference type="NCBI Taxonomy" id="1420891"/>
    <lineage>
        <taxon>Bacteria</taxon>
        <taxon>Bacillati</taxon>
        <taxon>Actinomycetota</taxon>
        <taxon>Actinomycetes</taxon>
        <taxon>Micromonosporales</taxon>
        <taxon>Micromonosporaceae</taxon>
        <taxon>Micromonospora</taxon>
    </lineage>
</organism>
<dbReference type="Proteomes" id="UP000306145">
    <property type="component" value="Unassembled WGS sequence"/>
</dbReference>
<sequence>MTTLAEGVSGGEARHLATQVPEELRGYLHKDVDFTERIDLAEFLNEVGDPVQVGLRHAWEWLSRPR</sequence>
<dbReference type="EMBL" id="VDFY01000179">
    <property type="protein sequence ID" value="TNH26932.1"/>
    <property type="molecule type" value="Genomic_DNA"/>
</dbReference>
<evidence type="ECO:0000313" key="2">
    <source>
        <dbReference type="Proteomes" id="UP000306145"/>
    </source>
</evidence>
<gene>
    <name evidence="1" type="ORF">FHG89_19665</name>
</gene>
<accession>A0A5C4QIN0</accession>
<dbReference type="InterPro" id="IPR038282">
    <property type="entry name" value="DUF2267_sf"/>
</dbReference>
<comment type="caution">
    <text evidence="1">The sequence shown here is derived from an EMBL/GenBank/DDBJ whole genome shotgun (WGS) entry which is preliminary data.</text>
</comment>
<name>A0A5C4QIN0_9ACTN</name>
<dbReference type="Gene3D" id="1.10.490.110">
    <property type="entry name" value="Uncharacterized conserved protein DUF2267"/>
    <property type="match status" value="1"/>
</dbReference>
<evidence type="ECO:0000313" key="1">
    <source>
        <dbReference type="EMBL" id="TNH26932.1"/>
    </source>
</evidence>
<keyword evidence="2" id="KW-1185">Reference proteome</keyword>
<reference evidence="1 2" key="1">
    <citation type="submission" date="2019-06" db="EMBL/GenBank/DDBJ databases">
        <title>Micromonospora ordensis sp. nov., isolated from deep marine sediment.</title>
        <authorList>
            <person name="Veyisoglu A."/>
            <person name="Carro L."/>
            <person name="Klenk H.-P."/>
            <person name="Sahin N."/>
        </authorList>
    </citation>
    <scope>NUCLEOTIDE SEQUENCE [LARGE SCALE GENOMIC DNA]</scope>
    <source>
        <strain evidence="1 2">S2509</strain>
    </source>
</reference>
<protein>
    <submittedName>
        <fullName evidence="1">DUF2267 domain-containing protein</fullName>
    </submittedName>
</protein>